<dbReference type="AlphaFoldDB" id="A0A1G5ISB7"/>
<comment type="function">
    <text evidence="1">Transcriptional repressor of xylose-utilizing enzymes.</text>
</comment>
<dbReference type="PANTHER" id="PTHR18964:SF149">
    <property type="entry name" value="BIFUNCTIONAL UDP-N-ACETYLGLUCOSAMINE 2-EPIMERASE_N-ACETYLMANNOSAMINE KINASE"/>
    <property type="match status" value="1"/>
</dbReference>
<dbReference type="EMBL" id="FMUS01000016">
    <property type="protein sequence ID" value="SCY78857.1"/>
    <property type="molecule type" value="Genomic_DNA"/>
</dbReference>
<keyword evidence="4" id="KW-0808">Transferase</keyword>
<dbReference type="STRING" id="1120976.SAMN03080606_02489"/>
<dbReference type="InterPro" id="IPR000600">
    <property type="entry name" value="ROK"/>
</dbReference>
<dbReference type="PROSITE" id="PS01125">
    <property type="entry name" value="ROK"/>
    <property type="match status" value="1"/>
</dbReference>
<keyword evidence="3" id="KW-0119">Carbohydrate metabolism</keyword>
<evidence type="ECO:0000313" key="5">
    <source>
        <dbReference type="Proteomes" id="UP000198636"/>
    </source>
</evidence>
<protein>
    <submittedName>
        <fullName evidence="4">Sugar kinase of the NBD/HSP70 family, may contain an N-terminal HTH domain</fullName>
    </submittedName>
</protein>
<dbReference type="SUPFAM" id="SSF53067">
    <property type="entry name" value="Actin-like ATPase domain"/>
    <property type="match status" value="2"/>
</dbReference>
<dbReference type="InterPro" id="IPR036388">
    <property type="entry name" value="WH-like_DNA-bd_sf"/>
</dbReference>
<dbReference type="OrthoDB" id="9796533at2"/>
<gene>
    <name evidence="4" type="ORF">SAMN03080606_02489</name>
</gene>
<dbReference type="Gene3D" id="1.10.10.10">
    <property type="entry name" value="Winged helix-like DNA-binding domain superfamily/Winged helix DNA-binding domain"/>
    <property type="match status" value="1"/>
</dbReference>
<dbReference type="GO" id="GO:0016301">
    <property type="term" value="F:kinase activity"/>
    <property type="evidence" value="ECO:0007669"/>
    <property type="project" value="UniProtKB-KW"/>
</dbReference>
<name>A0A1G5ISB7_9FIRM</name>
<keyword evidence="5" id="KW-1185">Reference proteome</keyword>
<dbReference type="InterPro" id="IPR036390">
    <property type="entry name" value="WH_DNA-bd_sf"/>
</dbReference>
<dbReference type="GO" id="GO:0042732">
    <property type="term" value="P:D-xylose metabolic process"/>
    <property type="evidence" value="ECO:0007669"/>
    <property type="project" value="UniProtKB-KW"/>
</dbReference>
<reference evidence="4 5" key="1">
    <citation type="submission" date="2016-10" db="EMBL/GenBank/DDBJ databases">
        <authorList>
            <person name="de Groot N.N."/>
        </authorList>
    </citation>
    <scope>NUCLEOTIDE SEQUENCE [LARGE SCALE GENOMIC DNA]</scope>
    <source>
        <strain evidence="4 5">DSM 18978</strain>
    </source>
</reference>
<keyword evidence="4" id="KW-0418">Kinase</keyword>
<dbReference type="PANTHER" id="PTHR18964">
    <property type="entry name" value="ROK (REPRESSOR, ORF, KINASE) FAMILY"/>
    <property type="match status" value="1"/>
</dbReference>
<dbReference type="Proteomes" id="UP000198636">
    <property type="component" value="Unassembled WGS sequence"/>
</dbReference>
<evidence type="ECO:0000256" key="2">
    <source>
        <dbReference type="ARBA" id="ARBA00006479"/>
    </source>
</evidence>
<dbReference type="InterPro" id="IPR049874">
    <property type="entry name" value="ROK_cs"/>
</dbReference>
<sequence length="387" mass="43576">MKKLPNNMMDIKIDNINTVFDLIRSYDEIARVKLAELTGLTRMSVTRIVGLLMEHNLVYEKGEILSGRGRPAKKLYVNAEAIYSLTAYLDVDDMRIAVVNLKNQFVFKTTVEAKSFTAMEDYVDAVYREVSKLPYALIQKINTIAFVCPGIINPNNGEVVVSSQLKWRHAKLGEYAHFKFGKKTIVRNDVKSALIGEIAEIRDKESLNLAYMDIGFGVGVGVISDGKLLMGANNNAGEIGHITIDYHGRKCECGRIGCLNTVLNIQSILDSAFHRDQTIASIGDIVNQYRNQTPWALELIGDVCTYLSIALNNIIYAYDPCKIVLGGKFFDQFEDLLDIMLASEHFKMHNHYWSNVEIERSKKGDDSYLIGGAIDSQKWIFNQMFTS</sequence>
<dbReference type="SUPFAM" id="SSF46785">
    <property type="entry name" value="Winged helix' DNA-binding domain"/>
    <property type="match status" value="1"/>
</dbReference>
<comment type="similarity">
    <text evidence="2">Belongs to the ROK (NagC/XylR) family.</text>
</comment>
<dbReference type="RefSeq" id="WP_091543866.1">
    <property type="nucleotide sequence ID" value="NZ_FMUS01000016.1"/>
</dbReference>
<evidence type="ECO:0000256" key="1">
    <source>
        <dbReference type="ARBA" id="ARBA00002486"/>
    </source>
</evidence>
<evidence type="ECO:0000256" key="3">
    <source>
        <dbReference type="ARBA" id="ARBA00022629"/>
    </source>
</evidence>
<keyword evidence="3" id="KW-0859">Xylose metabolism</keyword>
<dbReference type="Pfam" id="PF00480">
    <property type="entry name" value="ROK"/>
    <property type="match status" value="1"/>
</dbReference>
<evidence type="ECO:0000313" key="4">
    <source>
        <dbReference type="EMBL" id="SCY78857.1"/>
    </source>
</evidence>
<accession>A0A1G5ISB7</accession>
<organism evidence="4 5">
    <name type="scientific">Alkaliphilus peptidifermentans DSM 18978</name>
    <dbReference type="NCBI Taxonomy" id="1120976"/>
    <lineage>
        <taxon>Bacteria</taxon>
        <taxon>Bacillati</taxon>
        <taxon>Bacillota</taxon>
        <taxon>Clostridia</taxon>
        <taxon>Peptostreptococcales</taxon>
        <taxon>Natronincolaceae</taxon>
        <taxon>Alkaliphilus</taxon>
    </lineage>
</organism>
<proteinExistence type="inferred from homology"/>
<dbReference type="InterPro" id="IPR043129">
    <property type="entry name" value="ATPase_NBD"/>
</dbReference>
<dbReference type="Gene3D" id="3.30.420.40">
    <property type="match status" value="2"/>
</dbReference>